<name>A0A0F4LQR5_9LACO</name>
<evidence type="ECO:0000313" key="8">
    <source>
        <dbReference type="Proteomes" id="UP000033558"/>
    </source>
</evidence>
<evidence type="ECO:0000256" key="3">
    <source>
        <dbReference type="ARBA" id="ARBA00022741"/>
    </source>
</evidence>
<keyword evidence="3" id="KW-0547">Nucleotide-binding</keyword>
<dbReference type="PATRIC" id="fig|1218492.5.peg.1399"/>
<dbReference type="Proteomes" id="UP000033558">
    <property type="component" value="Unassembled WGS sequence"/>
</dbReference>
<reference evidence="7 8" key="1">
    <citation type="submission" date="2015-01" db="EMBL/GenBank/DDBJ databases">
        <title>Comparative genomics of the lactic acid bacteria isolated from the honey bee gut.</title>
        <authorList>
            <person name="Ellegaard K.M."/>
            <person name="Tamarit D."/>
            <person name="Javelind E."/>
            <person name="Olofsson T."/>
            <person name="Andersson S.G."/>
            <person name="Vasquez A."/>
        </authorList>
    </citation>
    <scope>NUCLEOTIDE SEQUENCE [LARGE SCALE GENOMIC DNA]</scope>
    <source>
        <strain evidence="7 8">Bin4</strain>
    </source>
</reference>
<dbReference type="InterPro" id="IPR003439">
    <property type="entry name" value="ABC_transporter-like_ATP-bd"/>
</dbReference>
<sequence length="229" mass="25552">MIKLTNVNKYYRQGTQAYHVLKDINLQVAAGEFVAIMGKSGSGKSTLINIIGFFDDQFSGQYQFNKIQVDQLKRNQFSDLRNQQVGFIFQNFKLINNLTVAENVGLPLIYAGARRSQIQARVQQQLKAVGLPNVAQQLPTNLSGGQQQRVSIARALITQPSFLIADEPTGALDSKTSQEILNIFQTLNHQGTTIIMVTHDEAIAERSDRIIRILDGQITSDQEVDHAHE</sequence>
<dbReference type="GO" id="GO:0005524">
    <property type="term" value="F:ATP binding"/>
    <property type="evidence" value="ECO:0007669"/>
    <property type="project" value="UniProtKB-KW"/>
</dbReference>
<dbReference type="OrthoDB" id="9791546at2"/>
<dbReference type="AlphaFoldDB" id="A0A0F4LQR5"/>
<dbReference type="PANTHER" id="PTHR42798:SF2">
    <property type="entry name" value="ABC TRANSPORTER ATP-BINDING PROTEIN MG467-RELATED"/>
    <property type="match status" value="1"/>
</dbReference>
<dbReference type="PROSITE" id="PS00211">
    <property type="entry name" value="ABC_TRANSPORTER_1"/>
    <property type="match status" value="1"/>
</dbReference>
<dbReference type="GO" id="GO:0022857">
    <property type="term" value="F:transmembrane transporter activity"/>
    <property type="evidence" value="ECO:0007669"/>
    <property type="project" value="UniProtKB-ARBA"/>
</dbReference>
<feature type="domain" description="ABC transporter" evidence="6">
    <location>
        <begin position="2"/>
        <end position="229"/>
    </location>
</feature>
<comment type="similarity">
    <text evidence="1">Belongs to the ABC transporter superfamily.</text>
</comment>
<dbReference type="InterPro" id="IPR027417">
    <property type="entry name" value="P-loop_NTPase"/>
</dbReference>
<keyword evidence="2" id="KW-0813">Transport</keyword>
<dbReference type="GO" id="GO:0016887">
    <property type="term" value="F:ATP hydrolysis activity"/>
    <property type="evidence" value="ECO:0007669"/>
    <property type="project" value="InterPro"/>
</dbReference>
<dbReference type="SUPFAM" id="SSF52540">
    <property type="entry name" value="P-loop containing nucleoside triphosphate hydrolases"/>
    <property type="match status" value="1"/>
</dbReference>
<dbReference type="EMBL" id="JXJQ01000010">
    <property type="protein sequence ID" value="KJY60663.1"/>
    <property type="molecule type" value="Genomic_DNA"/>
</dbReference>
<dbReference type="Pfam" id="PF00005">
    <property type="entry name" value="ABC_tran"/>
    <property type="match status" value="1"/>
</dbReference>
<evidence type="ECO:0000259" key="6">
    <source>
        <dbReference type="PROSITE" id="PS50893"/>
    </source>
</evidence>
<dbReference type="InterPro" id="IPR017911">
    <property type="entry name" value="MacB-like_ATP-bd"/>
</dbReference>
<evidence type="ECO:0000256" key="2">
    <source>
        <dbReference type="ARBA" id="ARBA00022448"/>
    </source>
</evidence>
<evidence type="ECO:0000256" key="1">
    <source>
        <dbReference type="ARBA" id="ARBA00005417"/>
    </source>
</evidence>
<dbReference type="HOGENOM" id="CLU_000604_1_22_9"/>
<dbReference type="STRING" id="1218492.JG30_13480"/>
<dbReference type="RefSeq" id="WP_046317405.1">
    <property type="nucleotide sequence ID" value="NZ_JAMBJK010000019.1"/>
</dbReference>
<dbReference type="CDD" id="cd03255">
    <property type="entry name" value="ABC_MJ0796_LolCDE_FtsE"/>
    <property type="match status" value="1"/>
</dbReference>
<dbReference type="PROSITE" id="PS50893">
    <property type="entry name" value="ABC_TRANSPORTER_2"/>
    <property type="match status" value="1"/>
</dbReference>
<dbReference type="SMART" id="SM00382">
    <property type="entry name" value="AAA"/>
    <property type="match status" value="1"/>
</dbReference>
<dbReference type="Gene3D" id="3.40.50.300">
    <property type="entry name" value="P-loop containing nucleotide triphosphate hydrolases"/>
    <property type="match status" value="1"/>
</dbReference>
<evidence type="ECO:0000313" key="7">
    <source>
        <dbReference type="EMBL" id="KJY60663.1"/>
    </source>
</evidence>
<comment type="caution">
    <text evidence="7">The sequence shown here is derived from an EMBL/GenBank/DDBJ whole genome shotgun (WGS) entry which is preliminary data.</text>
</comment>
<dbReference type="InterPro" id="IPR017871">
    <property type="entry name" value="ABC_transporter-like_CS"/>
</dbReference>
<dbReference type="GO" id="GO:0098796">
    <property type="term" value="C:membrane protein complex"/>
    <property type="evidence" value="ECO:0007669"/>
    <property type="project" value="UniProtKB-ARBA"/>
</dbReference>
<dbReference type="FunFam" id="3.40.50.300:FF:000032">
    <property type="entry name" value="Export ABC transporter ATP-binding protein"/>
    <property type="match status" value="1"/>
</dbReference>
<dbReference type="PANTHER" id="PTHR42798">
    <property type="entry name" value="LIPOPROTEIN-RELEASING SYSTEM ATP-BINDING PROTEIN LOLD"/>
    <property type="match status" value="1"/>
</dbReference>
<accession>A0A0F4LQR5</accession>
<evidence type="ECO:0000256" key="5">
    <source>
        <dbReference type="ARBA" id="ARBA00022970"/>
    </source>
</evidence>
<protein>
    <submittedName>
        <fullName evidence="7">ABC transporter, ATP-binding protein</fullName>
    </submittedName>
</protein>
<keyword evidence="8" id="KW-1185">Reference proteome</keyword>
<keyword evidence="5" id="KW-0029">Amino-acid transport</keyword>
<dbReference type="GO" id="GO:0006865">
    <property type="term" value="P:amino acid transport"/>
    <property type="evidence" value="ECO:0007669"/>
    <property type="project" value="UniProtKB-KW"/>
</dbReference>
<organism evidence="7 8">
    <name type="scientific">Bombilactobacillus mellifer</name>
    <dbReference type="NCBI Taxonomy" id="1218492"/>
    <lineage>
        <taxon>Bacteria</taxon>
        <taxon>Bacillati</taxon>
        <taxon>Bacillota</taxon>
        <taxon>Bacilli</taxon>
        <taxon>Lactobacillales</taxon>
        <taxon>Lactobacillaceae</taxon>
        <taxon>Bombilactobacillus</taxon>
    </lineage>
</organism>
<keyword evidence="4 7" id="KW-0067">ATP-binding</keyword>
<evidence type="ECO:0000256" key="4">
    <source>
        <dbReference type="ARBA" id="ARBA00022840"/>
    </source>
</evidence>
<proteinExistence type="inferred from homology"/>
<dbReference type="InterPro" id="IPR003593">
    <property type="entry name" value="AAA+_ATPase"/>
</dbReference>
<gene>
    <name evidence="7" type="ORF">JG30_13480</name>
</gene>